<keyword evidence="5" id="KW-1185">Reference proteome</keyword>
<dbReference type="GO" id="GO:0071805">
    <property type="term" value="P:potassium ion transmembrane transport"/>
    <property type="evidence" value="ECO:0000318"/>
    <property type="project" value="GO_Central"/>
</dbReference>
<dbReference type="InterPro" id="IPR013099">
    <property type="entry name" value="K_chnl_dom"/>
</dbReference>
<feature type="region of interest" description="Disordered" evidence="1">
    <location>
        <begin position="763"/>
        <end position="798"/>
    </location>
</feature>
<dbReference type="InterPro" id="IPR051413">
    <property type="entry name" value="K/Na_HCN_channel"/>
</dbReference>
<protein>
    <submittedName>
        <fullName evidence="4">K+ channel, putative</fullName>
    </submittedName>
</protein>
<dbReference type="GO" id="GO:0003254">
    <property type="term" value="P:regulation of membrane depolarization"/>
    <property type="evidence" value="ECO:0000318"/>
    <property type="project" value="GO_Central"/>
</dbReference>
<keyword evidence="4" id="KW-0406">Ion transport</keyword>
<dbReference type="PANTHER" id="PTHR45689:SF5">
    <property type="entry name" value="I[[H]] CHANNEL, ISOFORM E"/>
    <property type="match status" value="1"/>
</dbReference>
<keyword evidence="2" id="KW-0812">Transmembrane</keyword>
<dbReference type="GO" id="GO:0035725">
    <property type="term" value="P:sodium ion transmembrane transport"/>
    <property type="evidence" value="ECO:0000318"/>
    <property type="project" value="GO_Central"/>
</dbReference>
<accession>Q6BGF5</accession>
<feature type="region of interest" description="Disordered" evidence="1">
    <location>
        <begin position="922"/>
        <end position="956"/>
    </location>
</feature>
<keyword evidence="2" id="KW-1133">Transmembrane helix</keyword>
<proteinExistence type="predicted"/>
<dbReference type="GeneID" id="79574006"/>
<dbReference type="InterPro" id="IPR018490">
    <property type="entry name" value="cNMP-bd_dom_sf"/>
</dbReference>
<evidence type="ECO:0000256" key="2">
    <source>
        <dbReference type="SAM" id="Phobius"/>
    </source>
</evidence>
<feature type="transmembrane region" description="Helical" evidence="2">
    <location>
        <begin position="263"/>
        <end position="281"/>
    </location>
</feature>
<feature type="transmembrane region" description="Helical" evidence="2">
    <location>
        <begin position="179"/>
        <end position="200"/>
    </location>
</feature>
<dbReference type="SUPFAM" id="SSF51206">
    <property type="entry name" value="cAMP-binding domain-like"/>
    <property type="match status" value="1"/>
</dbReference>
<dbReference type="CDD" id="cd00038">
    <property type="entry name" value="CAP_ED"/>
    <property type="match status" value="1"/>
</dbReference>
<feature type="compositionally biased region" description="Polar residues" evidence="1">
    <location>
        <begin position="883"/>
        <end position="902"/>
    </location>
</feature>
<feature type="region of interest" description="Disordered" evidence="1">
    <location>
        <begin position="830"/>
        <end position="853"/>
    </location>
</feature>
<dbReference type="InterPro" id="IPR000595">
    <property type="entry name" value="cNMP-bd_dom"/>
</dbReference>
<feature type="compositionally biased region" description="Acidic residues" evidence="1">
    <location>
        <begin position="830"/>
        <end position="844"/>
    </location>
</feature>
<dbReference type="STRING" id="5888.Q6BGF5"/>
<organism evidence="4 5">
    <name type="scientific">Paramecium tetraurelia</name>
    <dbReference type="NCBI Taxonomy" id="5888"/>
    <lineage>
        <taxon>Eukaryota</taxon>
        <taxon>Sar</taxon>
        <taxon>Alveolata</taxon>
        <taxon>Ciliophora</taxon>
        <taxon>Intramacronucleata</taxon>
        <taxon>Oligohymenophorea</taxon>
        <taxon>Peniculida</taxon>
        <taxon>Parameciidae</taxon>
        <taxon>Paramecium</taxon>
    </lineage>
</organism>
<gene>
    <name evidence="4" type="ORF">PTMB.68</name>
</gene>
<dbReference type="GO" id="GO:0005249">
    <property type="term" value="F:voltage-gated potassium channel activity"/>
    <property type="evidence" value="ECO:0000318"/>
    <property type="project" value="GO_Central"/>
</dbReference>
<dbReference type="PROSITE" id="PS50042">
    <property type="entry name" value="CNMP_BINDING_3"/>
    <property type="match status" value="1"/>
</dbReference>
<dbReference type="SUPFAM" id="SSF81324">
    <property type="entry name" value="Voltage-gated potassium channels"/>
    <property type="match status" value="1"/>
</dbReference>
<reference evidence="4 5" key="1">
    <citation type="journal article" date="2004" name="Curr. Biol.">
        <title>High coding density on the largest Paramecium tetraurelia somatic chromosome.</title>
        <authorList>
            <person name="Zagulski M."/>
            <person name="Nowak J.K."/>
            <person name="Le Mouel A."/>
            <person name="Nowacki M."/>
            <person name="Migdalski A."/>
            <person name="Gromadka R."/>
            <person name="Noel B."/>
            <person name="Blanc I."/>
            <person name="Dessen P."/>
            <person name="Wincker P."/>
            <person name="Keller A.M."/>
            <person name="Cohen J."/>
            <person name="Meyer E."/>
            <person name="Sperling L."/>
        </authorList>
    </citation>
    <scope>NUCLEOTIDE SEQUENCE [LARGE SCALE GENOMIC DNA]</scope>
    <source>
        <strain evidence="4 5">Stock d4-2</strain>
    </source>
</reference>
<feature type="region of interest" description="Disordered" evidence="1">
    <location>
        <begin position="873"/>
        <end position="902"/>
    </location>
</feature>
<dbReference type="GO" id="GO:0098855">
    <property type="term" value="C:HCN channel complex"/>
    <property type="evidence" value="ECO:0000318"/>
    <property type="project" value="GO_Central"/>
</dbReference>
<feature type="compositionally biased region" description="Polar residues" evidence="1">
    <location>
        <begin position="931"/>
        <end position="943"/>
    </location>
</feature>
<dbReference type="Proteomes" id="UP000000600">
    <property type="component" value="Chromosome"/>
</dbReference>
<feature type="transmembrane region" description="Helical" evidence="2">
    <location>
        <begin position="341"/>
        <end position="362"/>
    </location>
</feature>
<sequence length="1083" mass="126006">MSISNENQQNSFSLQEEIFQGPTPIMLSGRIVVGDGDSSRFIPASWNSFTVPDQMKLADISEQSIQAVPVEMHKSTKGMKKSEYQSAYVAEDDVESNGKPQFLKLIIAKSIQNNFIHNLWNRSYLRKLDQLSGYQVQVLDDLQLENETYYQDQRRTLTKLEAIKRFFSYIEVFTPYSQFIFIWGLFQILIYLLIFFWLPYKISFKLESIGEFLGYNETKQILEILFLSILSMDVFVGLNLAFIYKGIIIRNRKRILINYFRQYAFVDLVSLSTITLQFFILTNNGDSNQMLAIQIALCAVFYVLRMTKINKILAQIQEYQQVISNNRFFNLYGSLNDLVGLLKLTMIIVFIAHICACVWHGIAFYNDGYSWLDAYELRDKGNASKYNTAIYWATMTMTTVGYGDITAKNNLELLINNLTMLIASIVFAYSVNSIGIFVSNMYKGAMEYSRSVTLINTFMSKNKIQFELQTRIRSYLEYIWQEEQNMNDEEVVTLISKLSSNLQEELQYQLRGNILSSCKVMIKTFSQKMIKSLLGQMEEQSFSPEERIITINQTDDSSLYIITKGEVEIIFEGLNSLNEKTKRNSLKFLSQGDYFGELGFFTGQSRKATAISRAFTKVFKIKRENFIKILLSYPNDYEKYCQLNHSLMQQDYSVLQVNCYSCQSNNHLIDKCHYVHLCPDKEAILKRELYPFDQKRNKVRGRQERDKELSPWIIQKYVMTKAKELQQELQYLASKGTDFEDLDQHSNMMNDVYEDEVEIDVPSSLNQRSNSRTFSKLSQKQTQLNQIPEVEEDDQKNYSRKVALPRTTLQTAGFGGGMRDSVHVDIIRDDDEQESSDEESEEEKDQVPMHLPIPANKSQEVVRNQQSKITFTRKESAEEIIPRSSTQRSHTYTQKGRNSQTIKRTLTPEKIYPPTQSDLEIRNHARRPTSKKQSNATRTFTRNQGREMTNDVNPTSFMDNQTYNQHTSTTILAQFDKMQAFLYYFPFNNYDSVIKRYTRLQKFFGKKRLYPEFSNFSFFFMTIKKGWKLRRLGDKLRGKTFADTMKKPLSKTIQSFKTVKKVINNTTGYGGGGTSPQRLHSFK</sequence>
<evidence type="ECO:0000256" key="1">
    <source>
        <dbReference type="SAM" id="MobiDB-lite"/>
    </source>
</evidence>
<dbReference type="InterPro" id="IPR014710">
    <property type="entry name" value="RmlC-like_jellyroll"/>
</dbReference>
<keyword evidence="4" id="KW-0407">Ion channel</keyword>
<dbReference type="AlphaFoldDB" id="Q6BGF5"/>
<feature type="compositionally biased region" description="Polar residues" evidence="1">
    <location>
        <begin position="763"/>
        <end position="786"/>
    </location>
</feature>
<evidence type="ECO:0000313" key="5">
    <source>
        <dbReference type="Proteomes" id="UP000000600"/>
    </source>
</evidence>
<dbReference type="SMART" id="SM00100">
    <property type="entry name" value="cNMP"/>
    <property type="match status" value="1"/>
</dbReference>
<feature type="transmembrane region" description="Helical" evidence="2">
    <location>
        <begin position="287"/>
        <end position="304"/>
    </location>
</feature>
<dbReference type="Gene3D" id="1.10.287.630">
    <property type="entry name" value="Helix hairpin bin"/>
    <property type="match status" value="1"/>
</dbReference>
<dbReference type="EMBL" id="CR548612">
    <property type="protein sequence ID" value="CAH03265.1"/>
    <property type="molecule type" value="Genomic_DNA"/>
</dbReference>
<dbReference type="RefSeq" id="XP_001346892.1">
    <property type="nucleotide sequence ID" value="XM_001346856.1"/>
</dbReference>
<feature type="transmembrane region" description="Helical" evidence="2">
    <location>
        <begin position="220"/>
        <end position="242"/>
    </location>
</feature>
<dbReference type="PANTHER" id="PTHR45689">
    <property type="entry name" value="I[[H]] CHANNEL, ISOFORM E"/>
    <property type="match status" value="1"/>
</dbReference>
<dbReference type="KEGG" id="ptm:PTMB.68"/>
<name>Q6BGF5_PARTE</name>
<evidence type="ECO:0000313" key="4">
    <source>
        <dbReference type="EMBL" id="CAH03265.1"/>
    </source>
</evidence>
<dbReference type="InParanoid" id="Q6BGF5"/>
<dbReference type="Gene3D" id="2.60.120.10">
    <property type="entry name" value="Jelly Rolls"/>
    <property type="match status" value="1"/>
</dbReference>
<feature type="transmembrane region" description="Helical" evidence="2">
    <location>
        <begin position="418"/>
        <end position="442"/>
    </location>
</feature>
<dbReference type="Gene3D" id="1.10.287.70">
    <property type="match status" value="1"/>
</dbReference>
<keyword evidence="2" id="KW-0472">Membrane</keyword>
<dbReference type="Pfam" id="PF00027">
    <property type="entry name" value="cNMP_binding"/>
    <property type="match status" value="1"/>
</dbReference>
<dbReference type="Pfam" id="PF07885">
    <property type="entry name" value="Ion_trans_2"/>
    <property type="match status" value="1"/>
</dbReference>
<keyword evidence="4" id="KW-0813">Transport</keyword>
<feature type="domain" description="Cyclic nucleotide-binding" evidence="3">
    <location>
        <begin position="521"/>
        <end position="630"/>
    </location>
</feature>
<evidence type="ECO:0000259" key="3">
    <source>
        <dbReference type="PROSITE" id="PS50042"/>
    </source>
</evidence>